<gene>
    <name evidence="1" type="ORF">LEP1GSC194_2511</name>
</gene>
<protein>
    <submittedName>
        <fullName evidence="1">Uncharacterized protein</fullName>
    </submittedName>
</protein>
<name>M6D5T0_9LEPT</name>
<proteinExistence type="predicted"/>
<reference evidence="1 2" key="1">
    <citation type="submission" date="2013-01" db="EMBL/GenBank/DDBJ databases">
        <authorList>
            <person name="Harkins D.M."/>
            <person name="Durkin A.S."/>
            <person name="Brinkac L.M."/>
            <person name="Haft D.H."/>
            <person name="Selengut J.D."/>
            <person name="Sanka R."/>
            <person name="DePew J."/>
            <person name="Purushe J."/>
            <person name="Galloway R.L."/>
            <person name="Vinetz J.M."/>
            <person name="Sutton G.G."/>
            <person name="Nierman W.C."/>
            <person name="Fouts D.E."/>
        </authorList>
    </citation>
    <scope>NUCLEOTIDE SEQUENCE [LARGE SCALE GENOMIC DNA]</scope>
    <source>
        <strain evidence="1 2">79601</strain>
    </source>
</reference>
<evidence type="ECO:0000313" key="2">
    <source>
        <dbReference type="Proteomes" id="UP000011988"/>
    </source>
</evidence>
<organism evidence="1 2">
    <name type="scientific">Leptospira alstonii serovar Sichuan str. 79601</name>
    <dbReference type="NCBI Taxonomy" id="1218565"/>
    <lineage>
        <taxon>Bacteria</taxon>
        <taxon>Pseudomonadati</taxon>
        <taxon>Spirochaetota</taxon>
        <taxon>Spirochaetia</taxon>
        <taxon>Leptospirales</taxon>
        <taxon>Leptospiraceae</taxon>
        <taxon>Leptospira</taxon>
    </lineage>
</organism>
<evidence type="ECO:0000313" key="1">
    <source>
        <dbReference type="EMBL" id="EMJ98001.1"/>
    </source>
</evidence>
<sequence length="38" mass="4392">MEKTGSAKKRKIDKKMILSENVSKRTKGWIGISFIRIL</sequence>
<accession>M6D5T0</accession>
<dbReference type="PATRIC" id="fig|1218565.3.peg.201"/>
<dbReference type="Proteomes" id="UP000011988">
    <property type="component" value="Unassembled WGS sequence"/>
</dbReference>
<dbReference type="EMBL" id="ANIK01000003">
    <property type="protein sequence ID" value="EMJ98001.1"/>
    <property type="molecule type" value="Genomic_DNA"/>
</dbReference>
<dbReference type="AlphaFoldDB" id="M6D5T0"/>
<comment type="caution">
    <text evidence="1">The sequence shown here is derived from an EMBL/GenBank/DDBJ whole genome shotgun (WGS) entry which is preliminary data.</text>
</comment>